<protein>
    <submittedName>
        <fullName evidence="1">Uncharacterized protein</fullName>
    </submittedName>
</protein>
<evidence type="ECO:0000313" key="2">
    <source>
        <dbReference type="Proteomes" id="UP001157502"/>
    </source>
</evidence>
<comment type="caution">
    <text evidence="1">The sequence shown here is derived from an EMBL/GenBank/DDBJ whole genome shotgun (WGS) entry which is preliminary data.</text>
</comment>
<organism evidence="1 2">
    <name type="scientific">Dallia pectoralis</name>
    <name type="common">Alaska blackfish</name>
    <dbReference type="NCBI Taxonomy" id="75939"/>
    <lineage>
        <taxon>Eukaryota</taxon>
        <taxon>Metazoa</taxon>
        <taxon>Chordata</taxon>
        <taxon>Craniata</taxon>
        <taxon>Vertebrata</taxon>
        <taxon>Euteleostomi</taxon>
        <taxon>Actinopterygii</taxon>
        <taxon>Neopterygii</taxon>
        <taxon>Teleostei</taxon>
        <taxon>Protacanthopterygii</taxon>
        <taxon>Esociformes</taxon>
        <taxon>Umbridae</taxon>
        <taxon>Dallia</taxon>
    </lineage>
</organism>
<name>A0ACC2GQ85_DALPE</name>
<proteinExistence type="predicted"/>
<reference evidence="1" key="1">
    <citation type="submission" date="2021-05" db="EMBL/GenBank/DDBJ databases">
        <authorList>
            <person name="Pan Q."/>
            <person name="Jouanno E."/>
            <person name="Zahm M."/>
            <person name="Klopp C."/>
            <person name="Cabau C."/>
            <person name="Louis A."/>
            <person name="Berthelot C."/>
            <person name="Parey E."/>
            <person name="Roest Crollius H."/>
            <person name="Montfort J."/>
            <person name="Robinson-Rechavi M."/>
            <person name="Bouchez O."/>
            <person name="Lampietro C."/>
            <person name="Lopez Roques C."/>
            <person name="Donnadieu C."/>
            <person name="Postlethwait J."/>
            <person name="Bobe J."/>
            <person name="Dillon D."/>
            <person name="Chandos A."/>
            <person name="von Hippel F."/>
            <person name="Guiguen Y."/>
        </authorList>
    </citation>
    <scope>NUCLEOTIDE SEQUENCE</scope>
    <source>
        <strain evidence="1">YG-Jan2019</strain>
    </source>
</reference>
<gene>
    <name evidence="1" type="ORF">DPEC_G00122480</name>
</gene>
<dbReference type="Proteomes" id="UP001157502">
    <property type="component" value="Chromosome 10"/>
</dbReference>
<accession>A0ACC2GQ85</accession>
<sequence>MSLTYLDDGMVRISASDKAVTNRLTSLGELFHRVAGPQVVYLLLVSVGGGAPSQPVDFFSTGEQEVTCCQAVTQNVTGLAPAHLAPPPLTWPLRSVVVGVFQNQVLLRSLNMDPVEQNRNWKTIKEPRPRRRSAFWDE</sequence>
<dbReference type="EMBL" id="CM055737">
    <property type="protein sequence ID" value="KAJ8005878.1"/>
    <property type="molecule type" value="Genomic_DNA"/>
</dbReference>
<keyword evidence="2" id="KW-1185">Reference proteome</keyword>
<evidence type="ECO:0000313" key="1">
    <source>
        <dbReference type="EMBL" id="KAJ8005878.1"/>
    </source>
</evidence>